<protein>
    <submittedName>
        <fullName evidence="4">Exopolyphosphatase</fullName>
    </submittedName>
</protein>
<reference evidence="4 5" key="1">
    <citation type="submission" date="2024-02" db="EMBL/GenBank/DDBJ databases">
        <title>Marinospirillum sp. MEB 164 isolated from Lonar lake sediment.</title>
        <authorList>
            <person name="Joshi A."/>
            <person name="Thite S."/>
        </authorList>
    </citation>
    <scope>NUCLEOTIDE SEQUENCE [LARGE SCALE GENOMIC DNA]</scope>
    <source>
        <strain evidence="4 5">MEB164</strain>
    </source>
</reference>
<dbReference type="Proteomes" id="UP001621714">
    <property type="component" value="Unassembled WGS sequence"/>
</dbReference>
<dbReference type="Gene3D" id="3.30.420.40">
    <property type="match status" value="1"/>
</dbReference>
<dbReference type="InterPro" id="IPR048950">
    <property type="entry name" value="Ppx_GppA_C"/>
</dbReference>
<feature type="domain" description="Ppx/GppA phosphatase C-terminal" evidence="3">
    <location>
        <begin position="312"/>
        <end position="489"/>
    </location>
</feature>
<name>A0ABW8PUQ8_9GAMM</name>
<evidence type="ECO:0000256" key="1">
    <source>
        <dbReference type="ARBA" id="ARBA00022801"/>
    </source>
</evidence>
<dbReference type="Gene3D" id="1.10.3210.10">
    <property type="entry name" value="Hypothetical protein af1432"/>
    <property type="match status" value="1"/>
</dbReference>
<keyword evidence="5" id="KW-1185">Reference proteome</keyword>
<dbReference type="SUPFAM" id="SSF109604">
    <property type="entry name" value="HD-domain/PDEase-like"/>
    <property type="match status" value="1"/>
</dbReference>
<dbReference type="InterPro" id="IPR043129">
    <property type="entry name" value="ATPase_NBD"/>
</dbReference>
<evidence type="ECO:0000259" key="3">
    <source>
        <dbReference type="Pfam" id="PF21447"/>
    </source>
</evidence>
<evidence type="ECO:0000259" key="2">
    <source>
        <dbReference type="Pfam" id="PF02541"/>
    </source>
</evidence>
<dbReference type="PIRSF" id="PIRSF001267">
    <property type="entry name" value="Pyrophosphatase_GppA_Ppx"/>
    <property type="match status" value="1"/>
</dbReference>
<sequence>MTDANLPDGTTLAALDLGSNSFHLLLARKMHGELNLLKRLGEKVQLAAGLDDQGLLSEEAQQRGLACLQQMAPFIQGLGEQQVKAVGTNALRAAHNSQEFLERAEEILGVPIEIIAGREEARLIYTGVVFTSPKIEGRRLVIDIGGGSTEFIIGDGAEPALMESLHMGCVSYTQRFFKQGQITNKAFQQARLAALSELLHIQKSYLGCGWQVAQGSSGSLKALSLIAGQGEFAPLTAKKLHELEKDLLKHKSADHWTVYGLRADRAKVLPAGLAIASAFFEALQIKEMHFVEGALREGLLYELSGLAADVDIRDRTLNGLQERFQVDLLQSQLVQSSCLYLLEQVNSAWGLMQAKWRDKLARAAALHEIGLSVAHTQYHKHGAYLMQYADLPGYTRLEQRKLAVLIRTHRRKFAQGDFKSFSPEDALKLKRLARLLRLSVLFHHSRPDAPLQNMQLSVDNTTPKESLHLQFPEGWLAEQPLLQADLEQEASWQAQAGFELTFS</sequence>
<proteinExistence type="predicted"/>
<dbReference type="EMBL" id="JBANFI010000001">
    <property type="protein sequence ID" value="MFK7159741.1"/>
    <property type="molecule type" value="Genomic_DNA"/>
</dbReference>
<dbReference type="InterPro" id="IPR030673">
    <property type="entry name" value="PyroPPase_GppA_Ppx"/>
</dbReference>
<dbReference type="CDD" id="cd24053">
    <property type="entry name" value="ASKHA_NBD_EcPPX-GppA-like"/>
    <property type="match status" value="1"/>
</dbReference>
<gene>
    <name evidence="4" type="ORF">V6U78_01640</name>
</gene>
<dbReference type="Pfam" id="PF21447">
    <property type="entry name" value="Ppx-GppA_III"/>
    <property type="match status" value="1"/>
</dbReference>
<dbReference type="SUPFAM" id="SSF53067">
    <property type="entry name" value="Actin-like ATPase domain"/>
    <property type="match status" value="2"/>
</dbReference>
<evidence type="ECO:0000313" key="4">
    <source>
        <dbReference type="EMBL" id="MFK7159741.1"/>
    </source>
</evidence>
<accession>A0ABW8PUQ8</accession>
<dbReference type="PANTHER" id="PTHR30005">
    <property type="entry name" value="EXOPOLYPHOSPHATASE"/>
    <property type="match status" value="1"/>
</dbReference>
<dbReference type="PANTHER" id="PTHR30005:SF14">
    <property type="entry name" value="EXOPOLYPHOSPHATASE"/>
    <property type="match status" value="1"/>
</dbReference>
<dbReference type="RefSeq" id="WP_405336526.1">
    <property type="nucleotide sequence ID" value="NZ_JBANFI010000001.1"/>
</dbReference>
<keyword evidence="1" id="KW-0378">Hydrolase</keyword>
<dbReference type="InterPro" id="IPR050273">
    <property type="entry name" value="GppA/Ppx_hydrolase"/>
</dbReference>
<dbReference type="Pfam" id="PF02541">
    <property type="entry name" value="Ppx-GppA"/>
    <property type="match status" value="1"/>
</dbReference>
<dbReference type="InterPro" id="IPR003695">
    <property type="entry name" value="Ppx_GppA_N"/>
</dbReference>
<evidence type="ECO:0000313" key="5">
    <source>
        <dbReference type="Proteomes" id="UP001621714"/>
    </source>
</evidence>
<feature type="domain" description="Ppx/GppA phosphatase N-terminal" evidence="2">
    <location>
        <begin position="27"/>
        <end position="303"/>
    </location>
</feature>
<comment type="caution">
    <text evidence="4">The sequence shown here is derived from an EMBL/GenBank/DDBJ whole genome shotgun (WGS) entry which is preliminary data.</text>
</comment>
<dbReference type="Gene3D" id="3.30.420.150">
    <property type="entry name" value="Exopolyphosphatase. Domain 2"/>
    <property type="match status" value="1"/>
</dbReference>
<organism evidence="4 5">
    <name type="scientific">Marinospirillum alkalitolerans</name>
    <dbReference type="NCBI Taxonomy" id="3123374"/>
    <lineage>
        <taxon>Bacteria</taxon>
        <taxon>Pseudomonadati</taxon>
        <taxon>Pseudomonadota</taxon>
        <taxon>Gammaproteobacteria</taxon>
        <taxon>Oceanospirillales</taxon>
        <taxon>Oceanospirillaceae</taxon>
        <taxon>Marinospirillum</taxon>
    </lineage>
</organism>